<dbReference type="SUPFAM" id="SSF55205">
    <property type="entry name" value="EPT/RTPC-like"/>
    <property type="match status" value="1"/>
</dbReference>
<accession>C0EG00</accession>
<dbReference type="STRING" id="537013.CLOSTMETH_02792"/>
<evidence type="ECO:0000256" key="6">
    <source>
        <dbReference type="ARBA" id="ARBA00044633"/>
    </source>
</evidence>
<evidence type="ECO:0000313" key="9">
    <source>
        <dbReference type="EMBL" id="EEG29611.1"/>
    </source>
</evidence>
<comment type="subunit">
    <text evidence="7">Monomer.</text>
</comment>
<dbReference type="InterPro" id="IPR013792">
    <property type="entry name" value="RNA3'P_cycl/enolpyr_Trfase_a/b"/>
</dbReference>
<keyword evidence="5 7" id="KW-0057">Aromatic amino acid biosynthesis</keyword>
<evidence type="ECO:0000256" key="7">
    <source>
        <dbReference type="HAMAP-Rule" id="MF_00210"/>
    </source>
</evidence>
<evidence type="ECO:0000256" key="1">
    <source>
        <dbReference type="ARBA" id="ARBA00004811"/>
    </source>
</evidence>
<organism evidence="9 10">
    <name type="scientific">[Clostridium] methylpentosum DSM 5476</name>
    <dbReference type="NCBI Taxonomy" id="537013"/>
    <lineage>
        <taxon>Bacteria</taxon>
        <taxon>Bacillati</taxon>
        <taxon>Bacillota</taxon>
        <taxon>Clostridia</taxon>
        <taxon>Eubacteriales</taxon>
        <taxon>Oscillospiraceae</taxon>
        <taxon>Oscillospiraceae incertae sedis</taxon>
    </lineage>
</organism>
<feature type="binding site" evidence="7">
    <location>
        <position position="160"/>
    </location>
    <ligand>
        <name>3-phosphoshikimate</name>
        <dbReference type="ChEBI" id="CHEBI:145989"/>
    </ligand>
</feature>
<feature type="binding site" evidence="7">
    <location>
        <position position="25"/>
    </location>
    <ligand>
        <name>3-phosphoshikimate</name>
        <dbReference type="ChEBI" id="CHEBI:145989"/>
    </ligand>
</feature>
<feature type="binding site" evidence="7">
    <location>
        <position position="159"/>
    </location>
    <ligand>
        <name>3-phosphoshikimate</name>
        <dbReference type="ChEBI" id="CHEBI:145989"/>
    </ligand>
</feature>
<reference evidence="9 10" key="2">
    <citation type="submission" date="2009-02" db="EMBL/GenBank/DDBJ databases">
        <title>Draft genome sequence of Clostridium methylpentosum (DSM 5476).</title>
        <authorList>
            <person name="Sudarsanam P."/>
            <person name="Ley R."/>
            <person name="Guruge J."/>
            <person name="Turnbaugh P.J."/>
            <person name="Mahowald M."/>
            <person name="Liep D."/>
            <person name="Gordon J."/>
        </authorList>
    </citation>
    <scope>NUCLEOTIDE SEQUENCE [LARGE SCALE GENOMIC DNA]</scope>
    <source>
        <strain evidence="9 10">DSM 5476</strain>
    </source>
</reference>
<keyword evidence="3 7" id="KW-0028">Amino-acid biosynthesis</keyword>
<keyword evidence="10" id="KW-1185">Reference proteome</keyword>
<evidence type="ECO:0000256" key="5">
    <source>
        <dbReference type="ARBA" id="ARBA00023141"/>
    </source>
</evidence>
<sequence>MRVRFSPSRLSGGITVPPSKSLSHRAILCAALAAGTSRIENVIFSKDILATLDAVKALGGEYRIQGNSVVVTGIQSPPAAAEIDCCESGSTLRFLIPIASALGVRATYRGEGKLPSRPLTPYLIEMTRNGVTFDYQNTMPFTTEGQLKNGTYTIDGDISSQFVTGLLFALPLLEGSSVIRINGRLESKPYAEMTIAMLARCGIQVNSLADGYEIPGGQQYQPLDYRVEGDYSQAAFYAVAAACGGGDLLLGGLQPDSPQGDREILAIVQECGAVVRWEADGVLICAAKTLRPFTVDAADIPDLVPILGVLASCCEGRSVITGAKRLKIKESDRLAAISSALNALGGQLTPFEDRLEIEGTGGFRAGTADSCNDHRIAMSVAVAALLADGPVELSCAQSVNKSYPDFYQDYQKLGGKADVIDVE</sequence>
<dbReference type="PANTHER" id="PTHR21090:SF5">
    <property type="entry name" value="PENTAFUNCTIONAL AROM POLYPEPTIDE"/>
    <property type="match status" value="1"/>
</dbReference>
<evidence type="ECO:0000256" key="3">
    <source>
        <dbReference type="ARBA" id="ARBA00022605"/>
    </source>
</evidence>
<dbReference type="EC" id="2.5.1.19" evidence="7"/>
<dbReference type="Gene3D" id="3.65.10.10">
    <property type="entry name" value="Enolpyruvate transferase domain"/>
    <property type="match status" value="2"/>
</dbReference>
<dbReference type="PROSITE" id="PS00885">
    <property type="entry name" value="EPSP_SYNTHASE_2"/>
    <property type="match status" value="1"/>
</dbReference>
<protein>
    <recommendedName>
        <fullName evidence="7">3-phosphoshikimate 1-carboxyvinyltransferase</fullName>
        <ecNumber evidence="7">2.5.1.19</ecNumber>
    </recommendedName>
    <alternativeName>
        <fullName evidence="7">5-enolpyruvylshikimate-3-phosphate synthase</fullName>
        <shortName evidence="7">EPSP synthase</shortName>
        <shortName evidence="7">EPSPS</shortName>
    </alternativeName>
</protein>
<dbReference type="GO" id="GO:0008652">
    <property type="term" value="P:amino acid biosynthetic process"/>
    <property type="evidence" value="ECO:0007669"/>
    <property type="project" value="UniProtKB-KW"/>
</dbReference>
<dbReference type="AlphaFoldDB" id="C0EG00"/>
<feature type="binding site" evidence="7">
    <location>
        <position position="89"/>
    </location>
    <ligand>
        <name>phosphoenolpyruvate</name>
        <dbReference type="ChEBI" id="CHEBI:58702"/>
    </ligand>
</feature>
<comment type="catalytic activity">
    <reaction evidence="6">
        <text>3-phosphoshikimate + phosphoenolpyruvate = 5-O-(1-carboxyvinyl)-3-phosphoshikimate + phosphate</text>
        <dbReference type="Rhea" id="RHEA:21256"/>
        <dbReference type="ChEBI" id="CHEBI:43474"/>
        <dbReference type="ChEBI" id="CHEBI:57701"/>
        <dbReference type="ChEBI" id="CHEBI:58702"/>
        <dbReference type="ChEBI" id="CHEBI:145989"/>
        <dbReference type="EC" id="2.5.1.19"/>
    </reaction>
    <physiologicalReaction direction="left-to-right" evidence="6">
        <dbReference type="Rhea" id="RHEA:21257"/>
    </physiologicalReaction>
</comment>
<evidence type="ECO:0000256" key="4">
    <source>
        <dbReference type="ARBA" id="ARBA00022679"/>
    </source>
</evidence>
<dbReference type="Pfam" id="PF00275">
    <property type="entry name" value="EPSP_synthase"/>
    <property type="match status" value="1"/>
</dbReference>
<evidence type="ECO:0000313" key="10">
    <source>
        <dbReference type="Proteomes" id="UP000003340"/>
    </source>
</evidence>
<dbReference type="PANTHER" id="PTHR21090">
    <property type="entry name" value="AROM/DEHYDROQUINATE SYNTHASE"/>
    <property type="match status" value="1"/>
</dbReference>
<dbReference type="HOGENOM" id="CLU_024321_0_0_9"/>
<dbReference type="GO" id="GO:0005737">
    <property type="term" value="C:cytoplasm"/>
    <property type="evidence" value="ECO:0007669"/>
    <property type="project" value="UniProtKB-SubCell"/>
</dbReference>
<feature type="binding site" evidence="7">
    <location>
        <position position="117"/>
    </location>
    <ligand>
        <name>phosphoenolpyruvate</name>
        <dbReference type="ChEBI" id="CHEBI:58702"/>
    </ligand>
</feature>
<comment type="caution">
    <text evidence="7">Lacks conserved residue(s) required for the propagation of feature annotation.</text>
</comment>
<dbReference type="InterPro" id="IPR036968">
    <property type="entry name" value="Enolpyruvate_Tfrase_sf"/>
</dbReference>
<feature type="binding site" evidence="7">
    <location>
        <position position="20"/>
    </location>
    <ligand>
        <name>phosphoenolpyruvate</name>
        <dbReference type="ChEBI" id="CHEBI:58702"/>
    </ligand>
</feature>
<feature type="binding site" evidence="7">
    <location>
        <position position="187"/>
    </location>
    <ligand>
        <name>3-phosphoshikimate</name>
        <dbReference type="ChEBI" id="CHEBI:145989"/>
    </ligand>
</feature>
<dbReference type="Proteomes" id="UP000003340">
    <property type="component" value="Unassembled WGS sequence"/>
</dbReference>
<keyword evidence="7" id="KW-0963">Cytoplasm</keyword>
<comment type="caution">
    <text evidence="9">The sequence shown here is derived from an EMBL/GenBank/DDBJ whole genome shotgun (WGS) entry which is preliminary data.</text>
</comment>
<gene>
    <name evidence="7 9" type="primary">aroA</name>
    <name evidence="9" type="ORF">CLOSTMETH_02792</name>
</gene>
<reference evidence="9 10" key="1">
    <citation type="submission" date="2009-01" db="EMBL/GenBank/DDBJ databases">
        <authorList>
            <person name="Fulton L."/>
            <person name="Clifton S."/>
            <person name="Fulton B."/>
            <person name="Xu J."/>
            <person name="Minx P."/>
            <person name="Pepin K.H."/>
            <person name="Johnson M."/>
            <person name="Bhonagiri V."/>
            <person name="Nash W.E."/>
            <person name="Mardis E.R."/>
            <person name="Wilson R.K."/>
        </authorList>
    </citation>
    <scope>NUCLEOTIDE SEQUENCE [LARGE SCALE GENOMIC DNA]</scope>
    <source>
        <strain evidence="9 10">DSM 5476</strain>
    </source>
</reference>
<name>C0EG00_9FIRM</name>
<dbReference type="GO" id="GO:0009423">
    <property type="term" value="P:chorismate biosynthetic process"/>
    <property type="evidence" value="ECO:0007669"/>
    <property type="project" value="UniProtKB-UniRule"/>
</dbReference>
<feature type="domain" description="Enolpyruvate transferase" evidence="8">
    <location>
        <begin position="7"/>
        <end position="408"/>
    </location>
</feature>
<dbReference type="eggNOG" id="COG0128">
    <property type="taxonomic scope" value="Bacteria"/>
</dbReference>
<feature type="binding site" evidence="7">
    <location>
        <position position="161"/>
    </location>
    <ligand>
        <name>phosphoenolpyruvate</name>
        <dbReference type="ChEBI" id="CHEBI:58702"/>
    </ligand>
</feature>
<evidence type="ECO:0000256" key="2">
    <source>
        <dbReference type="ARBA" id="ARBA00009948"/>
    </source>
</evidence>
<dbReference type="InterPro" id="IPR001986">
    <property type="entry name" value="Enolpyruvate_Tfrase_dom"/>
</dbReference>
<feature type="active site" description="Proton acceptor" evidence="7">
    <location>
        <position position="302"/>
    </location>
</feature>
<dbReference type="InterPro" id="IPR006264">
    <property type="entry name" value="EPSP_synthase"/>
</dbReference>
<dbReference type="NCBIfam" id="TIGR01356">
    <property type="entry name" value="aroA"/>
    <property type="match status" value="1"/>
</dbReference>
<feature type="binding site" evidence="7">
    <location>
        <position position="20"/>
    </location>
    <ligand>
        <name>3-phosphoshikimate</name>
        <dbReference type="ChEBI" id="CHEBI:145989"/>
    </ligand>
</feature>
<feature type="binding site" evidence="7">
    <location>
        <position position="333"/>
    </location>
    <ligand>
        <name>phosphoenolpyruvate</name>
        <dbReference type="ChEBI" id="CHEBI:58702"/>
    </ligand>
</feature>
<dbReference type="UniPathway" id="UPA00053">
    <property type="reaction ID" value="UER00089"/>
</dbReference>
<proteinExistence type="inferred from homology"/>
<comment type="pathway">
    <text evidence="1 7">Metabolic intermediate biosynthesis; chorismate biosynthesis; chorismate from D-erythrose 4-phosphate and phosphoenolpyruvate: step 6/7.</text>
</comment>
<feature type="binding site" evidence="7">
    <location>
        <position position="161"/>
    </location>
    <ligand>
        <name>3-phosphoshikimate</name>
        <dbReference type="ChEBI" id="CHEBI:145989"/>
    </ligand>
</feature>
<dbReference type="GO" id="GO:0003866">
    <property type="term" value="F:3-phosphoshikimate 1-carboxyvinyltransferase activity"/>
    <property type="evidence" value="ECO:0007669"/>
    <property type="project" value="UniProtKB-UniRule"/>
</dbReference>
<comment type="function">
    <text evidence="7">Catalyzes the transfer of the enolpyruvyl moiety of phosphoenolpyruvate (PEP) to the 5-hydroxyl of shikimate-3-phosphate (S3P) to produce enolpyruvyl shikimate-3-phosphate and inorganic phosphate.</text>
</comment>
<comment type="similarity">
    <text evidence="2 7">Belongs to the EPSP synthase family.</text>
</comment>
<feature type="binding site" evidence="7">
    <location>
        <position position="375"/>
    </location>
    <ligand>
        <name>phosphoenolpyruvate</name>
        <dbReference type="ChEBI" id="CHEBI:58702"/>
    </ligand>
</feature>
<feature type="binding site" evidence="7">
    <location>
        <position position="329"/>
    </location>
    <ligand>
        <name>3-phosphoshikimate</name>
        <dbReference type="ChEBI" id="CHEBI:145989"/>
    </ligand>
</feature>
<feature type="binding site" evidence="7">
    <location>
        <position position="302"/>
    </location>
    <ligand>
        <name>3-phosphoshikimate</name>
        <dbReference type="ChEBI" id="CHEBI:145989"/>
    </ligand>
</feature>
<feature type="binding site" evidence="7">
    <location>
        <position position="21"/>
    </location>
    <ligand>
        <name>3-phosphoshikimate</name>
        <dbReference type="ChEBI" id="CHEBI:145989"/>
    </ligand>
</feature>
<keyword evidence="4 7" id="KW-0808">Transferase</keyword>
<dbReference type="CDD" id="cd01556">
    <property type="entry name" value="EPSP_synthase"/>
    <property type="match status" value="1"/>
</dbReference>
<dbReference type="EMBL" id="ACEC01000094">
    <property type="protein sequence ID" value="EEG29611.1"/>
    <property type="molecule type" value="Genomic_DNA"/>
</dbReference>
<evidence type="ECO:0000259" key="8">
    <source>
        <dbReference type="Pfam" id="PF00275"/>
    </source>
</evidence>
<dbReference type="PIRSF" id="PIRSF000505">
    <property type="entry name" value="EPSPS"/>
    <property type="match status" value="1"/>
</dbReference>
<feature type="binding site" evidence="7">
    <location>
        <position position="401"/>
    </location>
    <ligand>
        <name>phosphoenolpyruvate</name>
        <dbReference type="ChEBI" id="CHEBI:58702"/>
    </ligand>
</feature>
<dbReference type="HAMAP" id="MF_00210">
    <property type="entry name" value="EPSP_synth"/>
    <property type="match status" value="1"/>
</dbReference>
<dbReference type="InterPro" id="IPR023193">
    <property type="entry name" value="EPSP_synthase_CS"/>
</dbReference>
<comment type="subcellular location">
    <subcellularLocation>
        <location evidence="7">Cytoplasm</location>
    </subcellularLocation>
</comment>
<dbReference type="GO" id="GO:0009073">
    <property type="term" value="P:aromatic amino acid family biosynthetic process"/>
    <property type="evidence" value="ECO:0007669"/>
    <property type="project" value="UniProtKB-KW"/>
</dbReference>